<comment type="caution">
    <text evidence="1">The sequence shown here is derived from an EMBL/GenBank/DDBJ whole genome shotgun (WGS) entry which is preliminary data.</text>
</comment>
<proteinExistence type="predicted"/>
<name>A0A9P6H864_9AGAM</name>
<dbReference type="EMBL" id="WIUZ02000014">
    <property type="protein sequence ID" value="KAF9781304.1"/>
    <property type="molecule type" value="Genomic_DNA"/>
</dbReference>
<reference evidence="1" key="2">
    <citation type="submission" date="2020-11" db="EMBL/GenBank/DDBJ databases">
        <authorList>
            <consortium name="DOE Joint Genome Institute"/>
            <person name="Kuo A."/>
            <person name="Miyauchi S."/>
            <person name="Kiss E."/>
            <person name="Drula E."/>
            <person name="Kohler A."/>
            <person name="Sanchez-Garcia M."/>
            <person name="Andreopoulos B."/>
            <person name="Barry K.W."/>
            <person name="Bonito G."/>
            <person name="Buee M."/>
            <person name="Carver A."/>
            <person name="Chen C."/>
            <person name="Cichocki N."/>
            <person name="Clum A."/>
            <person name="Culley D."/>
            <person name="Crous P.W."/>
            <person name="Fauchery L."/>
            <person name="Girlanda M."/>
            <person name="Hayes R."/>
            <person name="Keri Z."/>
            <person name="Labutti K."/>
            <person name="Lipzen A."/>
            <person name="Lombard V."/>
            <person name="Magnuson J."/>
            <person name="Maillard F."/>
            <person name="Morin E."/>
            <person name="Murat C."/>
            <person name="Nolan M."/>
            <person name="Ohm R."/>
            <person name="Pangilinan J."/>
            <person name="Pereira M."/>
            <person name="Perotto S."/>
            <person name="Peter M."/>
            <person name="Riley R."/>
            <person name="Sitrit Y."/>
            <person name="Stielow B."/>
            <person name="Szollosi G."/>
            <person name="Zifcakova L."/>
            <person name="Stursova M."/>
            <person name="Spatafora J.W."/>
            <person name="Tedersoo L."/>
            <person name="Vaario L.-M."/>
            <person name="Yamada A."/>
            <person name="Yan M."/>
            <person name="Wang P."/>
            <person name="Xu J."/>
            <person name="Bruns T."/>
            <person name="Baldrian P."/>
            <person name="Vilgalys R."/>
            <person name="Henrissat B."/>
            <person name="Grigoriev I.V."/>
            <person name="Hibbett D."/>
            <person name="Nagy L.G."/>
            <person name="Martin F.M."/>
        </authorList>
    </citation>
    <scope>NUCLEOTIDE SEQUENCE</scope>
    <source>
        <strain evidence="1">UH-Tt-Lm1</strain>
    </source>
</reference>
<organism evidence="1 2">
    <name type="scientific">Thelephora terrestris</name>
    <dbReference type="NCBI Taxonomy" id="56493"/>
    <lineage>
        <taxon>Eukaryota</taxon>
        <taxon>Fungi</taxon>
        <taxon>Dikarya</taxon>
        <taxon>Basidiomycota</taxon>
        <taxon>Agaricomycotina</taxon>
        <taxon>Agaricomycetes</taxon>
        <taxon>Thelephorales</taxon>
        <taxon>Thelephoraceae</taxon>
        <taxon>Thelephora</taxon>
    </lineage>
</organism>
<dbReference type="Proteomes" id="UP000736335">
    <property type="component" value="Unassembled WGS sequence"/>
</dbReference>
<accession>A0A9P6H864</accession>
<protein>
    <submittedName>
        <fullName evidence="1">Uncharacterized protein</fullName>
    </submittedName>
</protein>
<sequence>MSHWEWVSNFPQHPSRLAELAAGGAVQQHPTSHPEMVAFKINGYTKVYWLKKSTILSEPGMLCEMFATLGLEGGGTSEEQAIRLNNANPEDFESLVHYYNDLQTKGMPVGVTPFKYWERLKRVSRHYRITSVEERAYKELFNILIEQNPVMAVVIAEQNPGADQEWLYAAYRRLCLRARHLSDGEAAKLHGTTVNRIIRAREKIRHWNSLSVTRRGTISRGNIIRQVFRIRGRPRNERTSR</sequence>
<keyword evidence="2" id="KW-1185">Reference proteome</keyword>
<evidence type="ECO:0000313" key="2">
    <source>
        <dbReference type="Proteomes" id="UP000736335"/>
    </source>
</evidence>
<gene>
    <name evidence="1" type="ORF">BJ322DRAFT_268013</name>
</gene>
<evidence type="ECO:0000313" key="1">
    <source>
        <dbReference type="EMBL" id="KAF9781304.1"/>
    </source>
</evidence>
<reference evidence="1" key="1">
    <citation type="journal article" date="2020" name="Nat. Commun.">
        <title>Large-scale genome sequencing of mycorrhizal fungi provides insights into the early evolution of symbiotic traits.</title>
        <authorList>
            <person name="Miyauchi S."/>
            <person name="Kiss E."/>
            <person name="Kuo A."/>
            <person name="Drula E."/>
            <person name="Kohler A."/>
            <person name="Sanchez-Garcia M."/>
            <person name="Morin E."/>
            <person name="Andreopoulos B."/>
            <person name="Barry K.W."/>
            <person name="Bonito G."/>
            <person name="Buee M."/>
            <person name="Carver A."/>
            <person name="Chen C."/>
            <person name="Cichocki N."/>
            <person name="Clum A."/>
            <person name="Culley D."/>
            <person name="Crous P.W."/>
            <person name="Fauchery L."/>
            <person name="Girlanda M."/>
            <person name="Hayes R.D."/>
            <person name="Keri Z."/>
            <person name="LaButti K."/>
            <person name="Lipzen A."/>
            <person name="Lombard V."/>
            <person name="Magnuson J."/>
            <person name="Maillard F."/>
            <person name="Murat C."/>
            <person name="Nolan M."/>
            <person name="Ohm R.A."/>
            <person name="Pangilinan J."/>
            <person name="Pereira M.F."/>
            <person name="Perotto S."/>
            <person name="Peter M."/>
            <person name="Pfister S."/>
            <person name="Riley R."/>
            <person name="Sitrit Y."/>
            <person name="Stielow J.B."/>
            <person name="Szollosi G."/>
            <person name="Zifcakova L."/>
            <person name="Stursova M."/>
            <person name="Spatafora J.W."/>
            <person name="Tedersoo L."/>
            <person name="Vaario L.M."/>
            <person name="Yamada A."/>
            <person name="Yan M."/>
            <person name="Wang P."/>
            <person name="Xu J."/>
            <person name="Bruns T."/>
            <person name="Baldrian P."/>
            <person name="Vilgalys R."/>
            <person name="Dunand C."/>
            <person name="Henrissat B."/>
            <person name="Grigoriev I.V."/>
            <person name="Hibbett D."/>
            <person name="Nagy L.G."/>
            <person name="Martin F.M."/>
        </authorList>
    </citation>
    <scope>NUCLEOTIDE SEQUENCE</scope>
    <source>
        <strain evidence="1">UH-Tt-Lm1</strain>
    </source>
</reference>
<dbReference type="OrthoDB" id="2593747at2759"/>
<dbReference type="AlphaFoldDB" id="A0A9P6H864"/>